<accession>U3GTB4</accession>
<dbReference type="InterPro" id="IPR003360">
    <property type="entry name" value="US22-like"/>
</dbReference>
<evidence type="ECO:0000313" key="1">
    <source>
        <dbReference type="EMBL" id="AGT99207.1"/>
    </source>
</evidence>
<reference evidence="1 2" key="1">
    <citation type="submission" date="2013-05" db="EMBL/GenBank/DDBJ databases">
        <title>Genome organization and molecular characterization of porcine cytomegalovirus.</title>
        <authorList>
            <person name="Gu W."/>
            <person name="Zhou L."/>
            <person name="Ge X."/>
            <person name="Guo X."/>
            <person name="Yang H."/>
        </authorList>
    </citation>
    <scope>NUCLEOTIDE SEQUENCE [LARGE SCALE GENOMIC DNA]</scope>
    <source>
        <strain evidence="1 2">BJ09</strain>
    </source>
</reference>
<dbReference type="RefSeq" id="YP_008492952.1">
    <property type="nucleotide sequence ID" value="NC_022233.1"/>
</dbReference>
<dbReference type="Proteomes" id="UP000243849">
    <property type="component" value="Segment"/>
</dbReference>
<dbReference type="KEGG" id="vg:16747402"/>
<evidence type="ECO:0000313" key="2">
    <source>
        <dbReference type="Proteomes" id="UP000243849"/>
    </source>
</evidence>
<name>U3GTB4_9BETA</name>
<dbReference type="EMBL" id="KF017583">
    <property type="protein sequence ID" value="AGT99207.1"/>
    <property type="molecule type" value="Genomic_DNA"/>
</dbReference>
<proteinExistence type="predicted"/>
<protein>
    <submittedName>
        <fullName evidence="1">Protein U8</fullName>
    </submittedName>
</protein>
<keyword evidence="2" id="KW-1185">Reference proteome</keyword>
<dbReference type="GeneID" id="16747402"/>
<sequence>MATATQFSQIELAQFTTLCCRADFQGLSEYLVKFHNWCFSIPSSSGKWFRITNGVDIAGYTLDNYKQFQYNYLGRWEGMQVIGAIQDDGYELPVMCGENLGIYLHKPSNDCIYLMADNINLFYKIGFYRIEAEDDDVSSKVDAPVQFRRFEDLVREDALRLITNTNVKQFKKFHTNYTVKHKFVNCLLDYEPLSRCRSLYEVKEYVECNIGFELPVIWPSSYVVRITDLQHADLTSKAISCFHSACEQHHENVEVIGRVKRANSTESRFYSLLLIGESGVIYLFGSLHRNFDEMATNLHAFVRHGLSREIFDFGYDNIGLVAKSFGSVSTIGTTLVPRNAMLQGHLRKYLGSLPYSSHAYHVIDLCISLQVWSKRRAGSASYIGVMWKT</sequence>
<organism evidence="1 2">
    <name type="scientific">Suid betaherpesvirus 2</name>
    <dbReference type="NCBI Taxonomy" id="1608255"/>
    <lineage>
        <taxon>Viruses</taxon>
        <taxon>Duplodnaviria</taxon>
        <taxon>Heunggongvirae</taxon>
        <taxon>Peploviricota</taxon>
        <taxon>Herviviricetes</taxon>
        <taxon>Herpesvirales</taxon>
        <taxon>Orthoherpesviridae</taxon>
        <taxon>Betaherpesvirinae</taxon>
        <taxon>Roseolovirus</taxon>
        <taxon>Roseolovirus suidbeta2</taxon>
    </lineage>
</organism>
<dbReference type="Pfam" id="PF02393">
    <property type="entry name" value="US22"/>
    <property type="match status" value="2"/>
</dbReference>
<gene>
    <name evidence="1" type="primary">U8</name>
</gene>